<gene>
    <name evidence="8" type="ORF">RYX56_14580</name>
</gene>
<keyword evidence="9" id="KW-1185">Reference proteome</keyword>
<dbReference type="InterPro" id="IPR052518">
    <property type="entry name" value="CHR_Transporter"/>
</dbReference>
<evidence type="ECO:0000256" key="3">
    <source>
        <dbReference type="ARBA" id="ARBA00022475"/>
    </source>
</evidence>
<keyword evidence="6 7" id="KW-0472">Membrane</keyword>
<evidence type="ECO:0000256" key="1">
    <source>
        <dbReference type="ARBA" id="ARBA00004651"/>
    </source>
</evidence>
<feature type="transmembrane region" description="Helical" evidence="7">
    <location>
        <begin position="146"/>
        <end position="176"/>
    </location>
</feature>
<evidence type="ECO:0000256" key="6">
    <source>
        <dbReference type="ARBA" id="ARBA00023136"/>
    </source>
</evidence>
<evidence type="ECO:0000256" key="7">
    <source>
        <dbReference type="SAM" id="Phobius"/>
    </source>
</evidence>
<dbReference type="Proteomes" id="UP001287282">
    <property type="component" value="Unassembled WGS sequence"/>
</dbReference>
<proteinExistence type="inferred from homology"/>
<dbReference type="PANTHER" id="PTHR43663:SF2">
    <property type="entry name" value="CHROMATE TRANSPORT PROTEIN-RELATED"/>
    <property type="match status" value="1"/>
</dbReference>
<keyword evidence="5 7" id="KW-1133">Transmembrane helix</keyword>
<dbReference type="PANTHER" id="PTHR43663">
    <property type="entry name" value="CHROMATE TRANSPORT PROTEIN-RELATED"/>
    <property type="match status" value="1"/>
</dbReference>
<comment type="similarity">
    <text evidence="2">Belongs to the chromate ion transporter (CHR) (TC 2.A.51) family.</text>
</comment>
<dbReference type="Pfam" id="PF02417">
    <property type="entry name" value="Chromate_transp"/>
    <property type="match status" value="1"/>
</dbReference>
<accession>A0ABU3XDS8</accession>
<keyword evidence="4 7" id="KW-0812">Transmembrane</keyword>
<dbReference type="EMBL" id="JAWJBA010000004">
    <property type="protein sequence ID" value="MDV2685589.1"/>
    <property type="molecule type" value="Genomic_DNA"/>
</dbReference>
<comment type="caution">
    <text evidence="8">The sequence shown here is derived from an EMBL/GenBank/DDBJ whole genome shotgun (WGS) entry which is preliminary data.</text>
</comment>
<sequence length="205" mass="22580">MRNWRLVWEIFITFSKIGPVTFGGGYAMIPLIEREVVIKKKWLQLKEVSEIFAVAESVPGAIAINSATFIGYRVAGVAGAMFAMAGILIPTFFIVLVLGISFLLYKDHPKIEAAFQGIRPAIVALITYAGYKIGKMAVIDKTTFATVGVTVFCLLFFHLHPVLIIVIGGIAGIALVKIRDYLGYNTSLETHKDETDRDYYRGSGI</sequence>
<feature type="transmembrane region" description="Helical" evidence="7">
    <location>
        <begin position="6"/>
        <end position="29"/>
    </location>
</feature>
<evidence type="ECO:0000313" key="8">
    <source>
        <dbReference type="EMBL" id="MDV2685589.1"/>
    </source>
</evidence>
<reference evidence="8 9" key="1">
    <citation type="submission" date="2023-10" db="EMBL/GenBank/DDBJ databases">
        <title>Screening of Alkalihalobacillus lindianensis BZ-TG-R113 and Its Alleviation of Salt Stress on Rapeseed Growth.</title>
        <authorList>
            <person name="Zhao B."/>
            <person name="Guo T."/>
        </authorList>
    </citation>
    <scope>NUCLEOTIDE SEQUENCE [LARGE SCALE GENOMIC DNA]</scope>
    <source>
        <strain evidence="8 9">BZ-TG-R113</strain>
    </source>
</reference>
<feature type="transmembrane region" description="Helical" evidence="7">
    <location>
        <begin position="78"/>
        <end position="105"/>
    </location>
</feature>
<comment type="subcellular location">
    <subcellularLocation>
        <location evidence="1">Cell membrane</location>
        <topology evidence="1">Multi-pass membrane protein</topology>
    </subcellularLocation>
</comment>
<evidence type="ECO:0000256" key="5">
    <source>
        <dbReference type="ARBA" id="ARBA00022989"/>
    </source>
</evidence>
<evidence type="ECO:0000256" key="2">
    <source>
        <dbReference type="ARBA" id="ARBA00005262"/>
    </source>
</evidence>
<organism evidence="8 9">
    <name type="scientific">Alkalihalophilus lindianensis</name>
    <dbReference type="NCBI Taxonomy" id="1630542"/>
    <lineage>
        <taxon>Bacteria</taxon>
        <taxon>Bacillati</taxon>
        <taxon>Bacillota</taxon>
        <taxon>Bacilli</taxon>
        <taxon>Bacillales</taxon>
        <taxon>Bacillaceae</taxon>
        <taxon>Alkalihalophilus</taxon>
    </lineage>
</organism>
<dbReference type="InterPro" id="IPR003370">
    <property type="entry name" value="Chromate_transpt"/>
</dbReference>
<feature type="transmembrane region" description="Helical" evidence="7">
    <location>
        <begin position="117"/>
        <end position="134"/>
    </location>
</feature>
<evidence type="ECO:0000313" key="9">
    <source>
        <dbReference type="Proteomes" id="UP001287282"/>
    </source>
</evidence>
<protein>
    <submittedName>
        <fullName evidence="8">Chromate transporter</fullName>
    </submittedName>
</protein>
<dbReference type="RefSeq" id="WP_317122763.1">
    <property type="nucleotide sequence ID" value="NZ_JAWJBA010000004.1"/>
</dbReference>
<name>A0ABU3XDS8_9BACI</name>
<keyword evidence="3" id="KW-1003">Cell membrane</keyword>
<evidence type="ECO:0000256" key="4">
    <source>
        <dbReference type="ARBA" id="ARBA00022692"/>
    </source>
</evidence>